<dbReference type="EC" id="1.13.11.93" evidence="6"/>
<dbReference type="eggNOG" id="ENOG502QV4Z">
    <property type="taxonomic scope" value="Eukaryota"/>
</dbReference>
<keyword evidence="4" id="KW-0408">Iron</keyword>
<evidence type="ECO:0000313" key="9">
    <source>
        <dbReference type="EMBL" id="CAP67166.1"/>
    </source>
</evidence>
<dbReference type="Pfam" id="PF07063">
    <property type="entry name" value="HGLS"/>
    <property type="match status" value="1"/>
</dbReference>
<evidence type="ECO:0000256" key="3">
    <source>
        <dbReference type="ARBA" id="ARBA00023002"/>
    </source>
</evidence>
<evidence type="ECO:0000256" key="5">
    <source>
        <dbReference type="ARBA" id="ARBA00035013"/>
    </source>
</evidence>
<keyword evidence="2" id="KW-0223">Dioxygenase</keyword>
<dbReference type="Gene3D" id="3.10.180.80">
    <property type="entry name" value="Uncharacterised protein PF07063, DUF1338"/>
    <property type="match status" value="1"/>
</dbReference>
<dbReference type="KEGG" id="pan:PODANSg3528"/>
<dbReference type="PANTHER" id="PTHR39479:SF2">
    <property type="entry name" value="2-OXOADIPATE DIOXYGENASE_DECARBOXYLASE"/>
    <property type="match status" value="1"/>
</dbReference>
<dbReference type="PANTHER" id="PTHR39479">
    <property type="match status" value="1"/>
</dbReference>
<gene>
    <name evidence="9" type="ORF">PODANS_1_21800</name>
</gene>
<proteinExistence type="inferred from homology"/>
<keyword evidence="3" id="KW-0560">Oxidoreductase</keyword>
<evidence type="ECO:0000256" key="1">
    <source>
        <dbReference type="ARBA" id="ARBA00001954"/>
    </source>
</evidence>
<dbReference type="InterPro" id="IPR009770">
    <property type="entry name" value="HGLS"/>
</dbReference>
<evidence type="ECO:0000313" key="11">
    <source>
        <dbReference type="Proteomes" id="UP000001197"/>
    </source>
</evidence>
<evidence type="ECO:0000256" key="2">
    <source>
        <dbReference type="ARBA" id="ARBA00022964"/>
    </source>
</evidence>
<dbReference type="GeneID" id="6190893"/>
<dbReference type="AlphaFoldDB" id="B2ARZ5"/>
<keyword evidence="11" id="KW-1185">Reference proteome</keyword>
<dbReference type="HOGENOM" id="CLU_026640_0_0_1"/>
<evidence type="ECO:0000256" key="7">
    <source>
        <dbReference type="ARBA" id="ARBA00035034"/>
    </source>
</evidence>
<dbReference type="RefSeq" id="XP_001906497.1">
    <property type="nucleotide sequence ID" value="XM_001906462.1"/>
</dbReference>
<dbReference type="VEuPathDB" id="FungiDB:PODANS_1_21800"/>
<evidence type="ECO:0000313" key="10">
    <source>
        <dbReference type="EMBL" id="CDP24579.1"/>
    </source>
</evidence>
<name>B2ARZ5_PODAN</name>
<protein>
    <recommendedName>
        <fullName evidence="7">2-oxoadipate dioxygenase/decarboxylase</fullName>
        <ecNumber evidence="6">1.13.11.93</ecNumber>
    </recommendedName>
    <alternativeName>
        <fullName evidence="8">2-hydroxyglutarate synthase</fullName>
    </alternativeName>
</protein>
<dbReference type="EMBL" id="CU633897">
    <property type="protein sequence ID" value="CAP67166.1"/>
    <property type="molecule type" value="Genomic_DNA"/>
</dbReference>
<reference evidence="9 11" key="1">
    <citation type="journal article" date="2008" name="Genome Biol.">
        <title>The genome sequence of the model ascomycete fungus Podospora anserina.</title>
        <authorList>
            <person name="Espagne E."/>
            <person name="Lespinet O."/>
            <person name="Malagnac F."/>
            <person name="Da Silva C."/>
            <person name="Jaillon O."/>
            <person name="Porcel B.M."/>
            <person name="Couloux A."/>
            <person name="Aury J.-M."/>
            <person name="Segurens B."/>
            <person name="Poulain J."/>
            <person name="Anthouard V."/>
            <person name="Grossetete S."/>
            <person name="Khalili H."/>
            <person name="Coppin E."/>
            <person name="Dequard-Chablat M."/>
            <person name="Picard M."/>
            <person name="Contamine V."/>
            <person name="Arnaise S."/>
            <person name="Bourdais A."/>
            <person name="Berteaux-Lecellier V."/>
            <person name="Gautheret D."/>
            <person name="de Vries R.P."/>
            <person name="Battaglia E."/>
            <person name="Coutinho P.M."/>
            <person name="Danchin E.G.J."/>
            <person name="Henrissat B."/>
            <person name="El Khoury R."/>
            <person name="Sainsard-Chanet A."/>
            <person name="Boivin A."/>
            <person name="Pinan-Lucarre B."/>
            <person name="Sellem C.H."/>
            <person name="Debuchy R."/>
            <person name="Wincker P."/>
            <person name="Weissenbach J."/>
            <person name="Silar P."/>
        </authorList>
    </citation>
    <scope>NUCLEOTIDE SEQUENCE [LARGE SCALE GENOMIC DNA]</scope>
    <source>
        <strain evidence="11">S / ATCC MYA-4624 / DSM 980 / FGSC 10383</strain>
        <strain evidence="9">S mat+</strain>
    </source>
</reference>
<dbReference type="CDD" id="cd16348">
    <property type="entry name" value="VOC_YdcJ_like"/>
    <property type="match status" value="1"/>
</dbReference>
<reference evidence="11" key="3">
    <citation type="journal article" date="2014" name="Genetics">
        <title>Maintaining two mating types: Structure of the mating type locus and its role in heterokaryosis in Podospora anserina.</title>
        <authorList>
            <person name="Grognet P."/>
            <person name="Bidard F."/>
            <person name="Kuchly C."/>
            <person name="Tong L.C.H."/>
            <person name="Coppin E."/>
            <person name="Benkhali J.A."/>
            <person name="Couloux A."/>
            <person name="Wincker P."/>
            <person name="Debuchy R."/>
            <person name="Silar P."/>
        </authorList>
    </citation>
    <scope>GENOME REANNOTATION</scope>
    <source>
        <strain evidence="11">S / ATCC MYA-4624 / DSM 980 / FGSC 10383</strain>
    </source>
</reference>
<dbReference type="EMBL" id="FO904936">
    <property type="protein sequence ID" value="CDP24579.1"/>
    <property type="molecule type" value="Genomic_DNA"/>
</dbReference>
<comment type="cofactor">
    <cofactor evidence="1">
        <name>Fe(2+)</name>
        <dbReference type="ChEBI" id="CHEBI:29033"/>
    </cofactor>
</comment>
<evidence type="ECO:0000256" key="4">
    <source>
        <dbReference type="ARBA" id="ARBA00023004"/>
    </source>
</evidence>
<dbReference type="Proteomes" id="UP000001197">
    <property type="component" value="Chromosome 1"/>
</dbReference>
<evidence type="ECO:0000256" key="6">
    <source>
        <dbReference type="ARBA" id="ARBA00035023"/>
    </source>
</evidence>
<dbReference type="SMART" id="SM01150">
    <property type="entry name" value="DUF1338"/>
    <property type="match status" value="1"/>
</dbReference>
<dbReference type="GO" id="GO:0051213">
    <property type="term" value="F:dioxygenase activity"/>
    <property type="evidence" value="ECO:0007669"/>
    <property type="project" value="UniProtKB-KW"/>
</dbReference>
<evidence type="ECO:0000256" key="8">
    <source>
        <dbReference type="ARBA" id="ARBA00035045"/>
    </source>
</evidence>
<dbReference type="OrthoDB" id="8300246at2759"/>
<sequence>MLIPTYPIHRISHRTSHRIFDKSNHIPHPQCLQLSHRTDLPSTRSQSRTPSLCSSQVFGLQTHTPHRWDPDHLRTRFVQALSEMYRTEVPLYGKLVDVVNQVDTTTLQSRGQSLNDLPSRFQLERHGAIRLGTQQEMRMISRLFAVMGMFPVGYYDLKMVGFPLHGTAFRPQTEESLRKNPFRVFTTVLRPDLISSPEVREMATSILSTRQLFSSRLIELIDQAETSALANLTAEDANNLITESLKIFKWHSRSSVPLETYLTLKKEHPMVADIVCFPSAHINHLTPRTLDIDAVQAGMISQGLPAKDRIEGPPKRKCEILLRQTSFKALEERVTFAGDADHAVDGTHTARFGEVEQRGAAVTRKGRELYDALLAKAVGRSEKEDKDSDKVLKEVFAEYPDDWEVLRKEGLVYFRYRVAEDKAPVAGARKLEGSVHMDRLLKEGVVTCEPITYEDFLPFSAAGIFTSNLGGEKDGGTERKLQKTEEESKRSRVQLEGLLGRKIPSEIDLYDELQTDSVKECQALLGLSEIVLGA</sequence>
<dbReference type="InterPro" id="IPR047869">
    <property type="entry name" value="YdcJ_bac-like"/>
</dbReference>
<organism evidence="9">
    <name type="scientific">Podospora anserina (strain S / ATCC MYA-4624 / DSM 980 / FGSC 10383)</name>
    <name type="common">Pleurage anserina</name>
    <dbReference type="NCBI Taxonomy" id="515849"/>
    <lineage>
        <taxon>Eukaryota</taxon>
        <taxon>Fungi</taxon>
        <taxon>Dikarya</taxon>
        <taxon>Ascomycota</taxon>
        <taxon>Pezizomycotina</taxon>
        <taxon>Sordariomycetes</taxon>
        <taxon>Sordariomycetidae</taxon>
        <taxon>Sordariales</taxon>
        <taxon>Podosporaceae</taxon>
        <taxon>Podospora</taxon>
        <taxon>Podospora anserina</taxon>
    </lineage>
</organism>
<accession>B2ARZ5</accession>
<reference evidence="9" key="2">
    <citation type="submission" date="2008-07" db="EMBL/GenBank/DDBJ databases">
        <authorList>
            <person name="Genoscope - CEA"/>
        </authorList>
    </citation>
    <scope>NUCLEOTIDE SEQUENCE</scope>
    <source>
        <strain evidence="9">S mat+</strain>
    </source>
</reference>
<comment type="similarity">
    <text evidence="5">Belongs to the 2-oxoadipate dioxygenase/decarboxylase family.</text>
</comment>
<reference evidence="10" key="4">
    <citation type="submission" date="2015-04" db="EMBL/GenBank/DDBJ databases">
        <title>Maintaining two mating types: Structure of the mating type locus and its role in heterokaryosis in Podospora anserina.</title>
        <authorList>
            <person name="Grognet P."/>
            <person name="Bidard F."/>
            <person name="Kuchly C."/>
            <person name="Chan Ho Tong L."/>
            <person name="Coppin E."/>
            <person name="Ait Benkhali J."/>
            <person name="Couloux A."/>
            <person name="Wincker P."/>
            <person name="Debuchy R."/>
            <person name="Silar P."/>
        </authorList>
    </citation>
    <scope>NUCLEOTIDE SEQUENCE</scope>
</reference>